<proteinExistence type="predicted"/>
<gene>
    <name evidence="1" type="ORF">CGI_10014829</name>
</gene>
<organism evidence="1">
    <name type="scientific">Magallana gigas</name>
    <name type="common">Pacific oyster</name>
    <name type="synonym">Crassostrea gigas</name>
    <dbReference type="NCBI Taxonomy" id="29159"/>
    <lineage>
        <taxon>Eukaryota</taxon>
        <taxon>Metazoa</taxon>
        <taxon>Spiralia</taxon>
        <taxon>Lophotrochozoa</taxon>
        <taxon>Mollusca</taxon>
        <taxon>Bivalvia</taxon>
        <taxon>Autobranchia</taxon>
        <taxon>Pteriomorphia</taxon>
        <taxon>Ostreida</taxon>
        <taxon>Ostreoidea</taxon>
        <taxon>Ostreidae</taxon>
        <taxon>Magallana</taxon>
    </lineage>
</organism>
<accession>K1QAP8</accession>
<evidence type="ECO:0000313" key="1">
    <source>
        <dbReference type="EMBL" id="EKC33787.1"/>
    </source>
</evidence>
<dbReference type="EMBL" id="JH819178">
    <property type="protein sequence ID" value="EKC33787.1"/>
    <property type="molecule type" value="Genomic_DNA"/>
</dbReference>
<dbReference type="AlphaFoldDB" id="K1QAP8"/>
<dbReference type="HOGENOM" id="CLU_2199502_0_0_1"/>
<name>K1QAP8_MAGGI</name>
<reference evidence="1" key="1">
    <citation type="journal article" date="2012" name="Nature">
        <title>The oyster genome reveals stress adaptation and complexity of shell formation.</title>
        <authorList>
            <person name="Zhang G."/>
            <person name="Fang X."/>
            <person name="Guo X."/>
            <person name="Li L."/>
            <person name="Luo R."/>
            <person name="Xu F."/>
            <person name="Yang P."/>
            <person name="Zhang L."/>
            <person name="Wang X."/>
            <person name="Qi H."/>
            <person name="Xiong Z."/>
            <person name="Que H."/>
            <person name="Xie Y."/>
            <person name="Holland P.W."/>
            <person name="Paps J."/>
            <person name="Zhu Y."/>
            <person name="Wu F."/>
            <person name="Chen Y."/>
            <person name="Wang J."/>
            <person name="Peng C."/>
            <person name="Meng J."/>
            <person name="Yang L."/>
            <person name="Liu J."/>
            <person name="Wen B."/>
            <person name="Zhang N."/>
            <person name="Huang Z."/>
            <person name="Zhu Q."/>
            <person name="Feng Y."/>
            <person name="Mount A."/>
            <person name="Hedgecock D."/>
            <person name="Xu Z."/>
            <person name="Liu Y."/>
            <person name="Domazet-Loso T."/>
            <person name="Du Y."/>
            <person name="Sun X."/>
            <person name="Zhang S."/>
            <person name="Liu B."/>
            <person name="Cheng P."/>
            <person name="Jiang X."/>
            <person name="Li J."/>
            <person name="Fan D."/>
            <person name="Wang W."/>
            <person name="Fu W."/>
            <person name="Wang T."/>
            <person name="Wang B."/>
            <person name="Zhang J."/>
            <person name="Peng Z."/>
            <person name="Li Y."/>
            <person name="Li N."/>
            <person name="Wang J."/>
            <person name="Chen M."/>
            <person name="He Y."/>
            <person name="Tan F."/>
            <person name="Song X."/>
            <person name="Zheng Q."/>
            <person name="Huang R."/>
            <person name="Yang H."/>
            <person name="Du X."/>
            <person name="Chen L."/>
            <person name="Yang M."/>
            <person name="Gaffney P.M."/>
            <person name="Wang S."/>
            <person name="Luo L."/>
            <person name="She Z."/>
            <person name="Ming Y."/>
            <person name="Huang W."/>
            <person name="Zhang S."/>
            <person name="Huang B."/>
            <person name="Zhang Y."/>
            <person name="Qu T."/>
            <person name="Ni P."/>
            <person name="Miao G."/>
            <person name="Wang J."/>
            <person name="Wang Q."/>
            <person name="Steinberg C.E."/>
            <person name="Wang H."/>
            <person name="Li N."/>
            <person name="Qian L."/>
            <person name="Zhang G."/>
            <person name="Li Y."/>
            <person name="Yang H."/>
            <person name="Liu X."/>
            <person name="Wang J."/>
            <person name="Yin Y."/>
            <person name="Wang J."/>
        </authorList>
    </citation>
    <scope>NUCLEOTIDE SEQUENCE [LARGE SCALE GENOMIC DNA]</scope>
    <source>
        <strain evidence="1">05x7-T-G4-1.051#20</strain>
    </source>
</reference>
<sequence length="108" mass="12177">MIPSSDGSSFLGCFGAVHYNLQRCADWDDQLPARDHPAIRLLRRAINSKAIQDMTRVLMDNKQGRLLVHRAQAMDSNQLLSRMTPRGVMEVSSMDNSNRVDMVSKEVC</sequence>
<dbReference type="InParanoid" id="K1QAP8"/>
<protein>
    <submittedName>
        <fullName evidence="1">Uncharacterized protein</fullName>
    </submittedName>
</protein>